<feature type="transmembrane region" description="Helical" evidence="12">
    <location>
        <begin position="1279"/>
        <end position="1297"/>
    </location>
</feature>
<dbReference type="PROSITE" id="PS50156">
    <property type="entry name" value="SSD"/>
    <property type="match status" value="1"/>
</dbReference>
<feature type="transmembrane region" description="Helical" evidence="12">
    <location>
        <begin position="678"/>
        <end position="702"/>
    </location>
</feature>
<comment type="similarity">
    <text evidence="2">Belongs to the patched family.</text>
</comment>
<dbReference type="EMBL" id="MU128974">
    <property type="protein sequence ID" value="KAF9513319.1"/>
    <property type="molecule type" value="Genomic_DNA"/>
</dbReference>
<feature type="transmembrane region" description="Helical" evidence="12">
    <location>
        <begin position="824"/>
        <end position="849"/>
    </location>
</feature>
<feature type="transmembrane region" description="Helical" evidence="12">
    <location>
        <begin position="896"/>
        <end position="919"/>
    </location>
</feature>
<keyword evidence="10" id="KW-0325">Glycoprotein</keyword>
<name>A0A9P6AWI8_9AGAM</name>
<keyword evidence="15" id="KW-1185">Reference proteome</keyword>
<keyword evidence="4 12" id="KW-0812">Transmembrane</keyword>
<dbReference type="Pfam" id="PF12349">
    <property type="entry name" value="Sterol-sensing"/>
    <property type="match status" value="2"/>
</dbReference>
<feature type="transmembrane region" description="Helical" evidence="12">
    <location>
        <begin position="1309"/>
        <end position="1332"/>
    </location>
</feature>
<keyword evidence="6 12" id="KW-1133">Transmembrane helix</keyword>
<feature type="domain" description="SSD" evidence="13">
    <location>
        <begin position="605"/>
        <end position="849"/>
    </location>
</feature>
<gene>
    <name evidence="14" type="ORF">BS47DRAFT_1393415</name>
</gene>
<evidence type="ECO:0000256" key="6">
    <source>
        <dbReference type="ARBA" id="ARBA00022989"/>
    </source>
</evidence>
<keyword evidence="7" id="KW-0445">Lipid transport</keyword>
<keyword evidence="5" id="KW-0732">Signal</keyword>
<dbReference type="FunFam" id="1.20.1640.10:FF:000029">
    <property type="entry name" value="Putative Patched sphingolipid transporter"/>
    <property type="match status" value="1"/>
</dbReference>
<dbReference type="InterPro" id="IPR032190">
    <property type="entry name" value="NPC1_N"/>
</dbReference>
<evidence type="ECO:0000256" key="3">
    <source>
        <dbReference type="ARBA" id="ARBA00022448"/>
    </source>
</evidence>
<evidence type="ECO:0000256" key="10">
    <source>
        <dbReference type="ARBA" id="ARBA00023180"/>
    </source>
</evidence>
<dbReference type="Proteomes" id="UP000886523">
    <property type="component" value="Unassembled WGS sequence"/>
</dbReference>
<dbReference type="Pfam" id="PF22314">
    <property type="entry name" value="NPC1_MLD"/>
    <property type="match status" value="1"/>
</dbReference>
<feature type="transmembrane region" description="Helical" evidence="12">
    <location>
        <begin position="1193"/>
        <end position="1214"/>
    </location>
</feature>
<sequence>MSGHCAMRGSCGSAGHGTELPCAYNGPAIEPDTVAFRTKLTTVCGPDFTEGPVCCTVDQVATLQTTLQEADALIRSCPACRNNFRDFFCSFTCSPRQGTFLNVSSTQKTRSSQTAVKTVAFHVGSRFGQGFFGSCRDIKFGSTNGYAMDFLGGGATTYPQFLKYLGDVRPPLGSPFQINFPNVSTSPDLTPFNPFPRSCADTELSSRCACTDCPSVCPILPEIPPPTTPACHIGLLSCLSFILIVVYAFAVTGFAGGYGIVLNMKKRRNQLGRIALSNGNDTPSSGLVGATSLATYYDDSASDTRQSLGRGVSLLDHEGFHPRQDRLSTLLRRFFYRVGYASATSPLVTFFVAFTFIAFSNGGWKFFDIEKDPVRLWVSPSSESRVQKEFFDQHFGPAYRFEQIFVTSSASTPHAPGMRSTANPGDQWSDHPVLSYDLLQWWLQVESNIRSLRSREHGYGLEDVCLKPSGPDGSCVVQSITAWLGNDLEKYNADTWASRIVHCANAPAECLPDFGQPIRPEYILGGIPNSSAPSRWLDARSLVITYVVSDSMQSSRRSKVEEWEVELRGYLESLSSQAPAEAGVQILFTTGVSLEEELNKSSNTDVKTVVLSYLFMFFYVSFTLGRGDGEDRPGSGYIAVIRSWFTRSRSGPMPSASSGTSYRGGQGLLRRVFVGSKVVLGSVGLLLVMISVASSVGIFSYLGVKMTLVIAEAIPFLVLAVGVDNVFLLLGELDRQNSSHGPNASAILPSASMATPMSPPQRRSPFGSNMDSAEADSGPAYLSAEERVARAIAKIGPSVLMSAGTQTFAFGLGALVPMPAVRNFALYAALSVLLNALLQTTVFVSAMTLDLRRAESNRVDCFPCIKIPSRIVLPDNASQSPGGVLTRFFRRAYAPVLLQSTVKGIVLALFGAIMVLSIISVQHIELGLDQRLAVPVDSYLILYFDAVEMFLDVGPPVYFVVSDIDPSKRSNQRSLCSRFTTCEEFSIGNVLEAERKRPESSFITQPPAVWIDDFLYWLNPDLDTCCRVRKDDPVSFCQPADPERLCRPCLAGREPPWNITMDGLPQGDEFNRFLGQWLLSDANDECPLGGRQAYGTALSSDQNNTVIASHFRTYHSPLRTQADFINAYGAAHRIADDLSERTGAKVFPYSGFHVFFEQYSYIVGITQEILGLGLAAVLLVTSVMLGSWRTGMIVTGVVGLTVLSVMGVMGAWSISLNAISLVNLVISLGIAVEFCSHIARGYVNAGGSAGLISDGDGPGGQKDRDERVFSVLVDVGPSVLLGITFTKLIGIAVLAWAQSRLLEIYFFRMWLSLIVLGALHGLVLLPVLLSFAGGPGHVLEDVDEEWMSSAVRRHDYEYT</sequence>
<dbReference type="Pfam" id="PF16414">
    <property type="entry name" value="NPC1_N"/>
    <property type="match status" value="1"/>
</dbReference>
<evidence type="ECO:0000256" key="12">
    <source>
        <dbReference type="SAM" id="Phobius"/>
    </source>
</evidence>
<evidence type="ECO:0000256" key="4">
    <source>
        <dbReference type="ARBA" id="ARBA00022692"/>
    </source>
</evidence>
<organism evidence="14 15">
    <name type="scientific">Hydnum rufescens UP504</name>
    <dbReference type="NCBI Taxonomy" id="1448309"/>
    <lineage>
        <taxon>Eukaryota</taxon>
        <taxon>Fungi</taxon>
        <taxon>Dikarya</taxon>
        <taxon>Basidiomycota</taxon>
        <taxon>Agaricomycotina</taxon>
        <taxon>Agaricomycetes</taxon>
        <taxon>Cantharellales</taxon>
        <taxon>Hydnaceae</taxon>
        <taxon>Hydnum</taxon>
    </lineage>
</organism>
<protein>
    <recommendedName>
        <fullName evidence="13">SSD domain-containing protein</fullName>
    </recommendedName>
</protein>
<evidence type="ECO:0000256" key="2">
    <source>
        <dbReference type="ARBA" id="ARBA00005585"/>
    </source>
</evidence>
<reference evidence="14" key="1">
    <citation type="journal article" date="2020" name="Nat. Commun.">
        <title>Large-scale genome sequencing of mycorrhizal fungi provides insights into the early evolution of symbiotic traits.</title>
        <authorList>
            <person name="Miyauchi S."/>
            <person name="Kiss E."/>
            <person name="Kuo A."/>
            <person name="Drula E."/>
            <person name="Kohler A."/>
            <person name="Sanchez-Garcia M."/>
            <person name="Morin E."/>
            <person name="Andreopoulos B."/>
            <person name="Barry K.W."/>
            <person name="Bonito G."/>
            <person name="Buee M."/>
            <person name="Carver A."/>
            <person name="Chen C."/>
            <person name="Cichocki N."/>
            <person name="Clum A."/>
            <person name="Culley D."/>
            <person name="Crous P.W."/>
            <person name="Fauchery L."/>
            <person name="Girlanda M."/>
            <person name="Hayes R.D."/>
            <person name="Keri Z."/>
            <person name="LaButti K."/>
            <person name="Lipzen A."/>
            <person name="Lombard V."/>
            <person name="Magnuson J."/>
            <person name="Maillard F."/>
            <person name="Murat C."/>
            <person name="Nolan M."/>
            <person name="Ohm R.A."/>
            <person name="Pangilinan J."/>
            <person name="Pereira M.F."/>
            <person name="Perotto S."/>
            <person name="Peter M."/>
            <person name="Pfister S."/>
            <person name="Riley R."/>
            <person name="Sitrit Y."/>
            <person name="Stielow J.B."/>
            <person name="Szollosi G."/>
            <person name="Zifcakova L."/>
            <person name="Stursova M."/>
            <person name="Spatafora J.W."/>
            <person name="Tedersoo L."/>
            <person name="Vaario L.M."/>
            <person name="Yamada A."/>
            <person name="Yan M."/>
            <person name="Wang P."/>
            <person name="Xu J."/>
            <person name="Bruns T."/>
            <person name="Baldrian P."/>
            <person name="Vilgalys R."/>
            <person name="Dunand C."/>
            <person name="Henrissat B."/>
            <person name="Grigoriev I.V."/>
            <person name="Hibbett D."/>
            <person name="Nagy L.G."/>
            <person name="Martin F.M."/>
        </authorList>
    </citation>
    <scope>NUCLEOTIDE SEQUENCE</scope>
    <source>
        <strain evidence="14">UP504</strain>
    </source>
</reference>
<keyword evidence="8 12" id="KW-0472">Membrane</keyword>
<evidence type="ECO:0000256" key="9">
    <source>
        <dbReference type="ARBA" id="ARBA00023157"/>
    </source>
</evidence>
<feature type="transmembrane region" description="Helical" evidence="12">
    <location>
        <begin position="1169"/>
        <end position="1187"/>
    </location>
</feature>
<evidence type="ECO:0000256" key="11">
    <source>
        <dbReference type="SAM" id="MobiDB-lite"/>
    </source>
</evidence>
<comment type="subcellular location">
    <subcellularLocation>
        <location evidence="1">Membrane</location>
        <topology evidence="1">Multi-pass membrane protein</topology>
    </subcellularLocation>
</comment>
<feature type="transmembrane region" description="Helical" evidence="12">
    <location>
        <begin position="939"/>
        <end position="961"/>
    </location>
</feature>
<evidence type="ECO:0000313" key="15">
    <source>
        <dbReference type="Proteomes" id="UP000886523"/>
    </source>
</evidence>
<evidence type="ECO:0000313" key="14">
    <source>
        <dbReference type="EMBL" id="KAF9513319.1"/>
    </source>
</evidence>
<evidence type="ECO:0000259" key="13">
    <source>
        <dbReference type="PROSITE" id="PS50156"/>
    </source>
</evidence>
<dbReference type="GO" id="GO:0032934">
    <property type="term" value="F:sterol binding"/>
    <property type="evidence" value="ECO:0007669"/>
    <property type="project" value="TreeGrafter"/>
</dbReference>
<comment type="caution">
    <text evidence="14">The sequence shown here is derived from an EMBL/GenBank/DDBJ whole genome shotgun (WGS) entry which is preliminary data.</text>
</comment>
<dbReference type="PANTHER" id="PTHR45727:SF2">
    <property type="entry name" value="NPC INTRACELLULAR CHOLESTEROL TRANSPORTER 1"/>
    <property type="match status" value="1"/>
</dbReference>
<dbReference type="Gene3D" id="1.20.1640.10">
    <property type="entry name" value="Multidrug efflux transporter AcrB transmembrane domain"/>
    <property type="match status" value="2"/>
</dbReference>
<dbReference type="SUPFAM" id="SSF82866">
    <property type="entry name" value="Multidrug efflux transporter AcrB transmembrane domain"/>
    <property type="match status" value="2"/>
</dbReference>
<evidence type="ECO:0000256" key="8">
    <source>
        <dbReference type="ARBA" id="ARBA00023136"/>
    </source>
</evidence>
<evidence type="ECO:0000256" key="5">
    <source>
        <dbReference type="ARBA" id="ARBA00022729"/>
    </source>
</evidence>
<dbReference type="OrthoDB" id="6510177at2759"/>
<evidence type="ECO:0000256" key="1">
    <source>
        <dbReference type="ARBA" id="ARBA00004141"/>
    </source>
</evidence>
<keyword evidence="9" id="KW-1015">Disulfide bond</keyword>
<dbReference type="InterPro" id="IPR000731">
    <property type="entry name" value="SSD"/>
</dbReference>
<dbReference type="GO" id="GO:0015918">
    <property type="term" value="P:sterol transport"/>
    <property type="evidence" value="ECO:0007669"/>
    <property type="project" value="TreeGrafter"/>
</dbReference>
<dbReference type="InterPro" id="IPR053956">
    <property type="entry name" value="NPC1_MLD"/>
</dbReference>
<feature type="transmembrane region" description="Helical" evidence="12">
    <location>
        <begin position="334"/>
        <end position="359"/>
    </location>
</feature>
<feature type="transmembrane region" description="Helical" evidence="12">
    <location>
        <begin position="233"/>
        <end position="261"/>
    </location>
</feature>
<dbReference type="PANTHER" id="PTHR45727">
    <property type="entry name" value="NPC INTRACELLULAR CHOLESTEROL TRANSPORTER 1"/>
    <property type="match status" value="1"/>
</dbReference>
<dbReference type="GO" id="GO:0016020">
    <property type="term" value="C:membrane"/>
    <property type="evidence" value="ECO:0007669"/>
    <property type="project" value="UniProtKB-SubCell"/>
</dbReference>
<proteinExistence type="inferred from homology"/>
<keyword evidence="3" id="KW-0813">Transport</keyword>
<dbReference type="InterPro" id="IPR053958">
    <property type="entry name" value="HMGCR/SNAP/NPC1-like_SSD"/>
</dbReference>
<feature type="transmembrane region" description="Helical" evidence="12">
    <location>
        <begin position="1221"/>
        <end position="1239"/>
    </location>
</feature>
<evidence type="ECO:0000256" key="7">
    <source>
        <dbReference type="ARBA" id="ARBA00023055"/>
    </source>
</evidence>
<feature type="transmembrane region" description="Helical" evidence="12">
    <location>
        <begin position="708"/>
        <end position="730"/>
    </location>
</feature>
<feature type="region of interest" description="Disordered" evidence="11">
    <location>
        <begin position="737"/>
        <end position="770"/>
    </location>
</feature>
<accession>A0A9P6AWI8</accession>